<dbReference type="EMBL" id="JDSQ01000005">
    <property type="protein sequence ID" value="EWS78754.1"/>
    <property type="molecule type" value="Genomic_DNA"/>
</dbReference>
<evidence type="ECO:0000256" key="1">
    <source>
        <dbReference type="SAM" id="MobiDB-lite"/>
    </source>
</evidence>
<dbReference type="SUPFAM" id="SSF55961">
    <property type="entry name" value="Bet v1-like"/>
    <property type="match status" value="1"/>
</dbReference>
<dbReference type="Gene3D" id="3.20.80.10">
    <property type="entry name" value="Regulatory factor, effector binding domain"/>
    <property type="match status" value="1"/>
</dbReference>
<dbReference type="RefSeq" id="WP_038270660.1">
    <property type="nucleotide sequence ID" value="NZ_CP053627.1"/>
</dbReference>
<comment type="caution">
    <text evidence="2">The sequence shown here is derived from an EMBL/GenBank/DDBJ whole genome shotgun (WGS) entry which is preliminary data.</text>
</comment>
<evidence type="ECO:0000313" key="3">
    <source>
        <dbReference type="EMBL" id="MCD8473492.1"/>
    </source>
</evidence>
<sequence length="390" mass="43200">MIRARITEFLIALGIVAALFLGVGLALPAERHMAESIGTNRKMTIVYDTVNSFRRFKDWNPLLLRDPKIQIKLAGPESGKGARVEYNSDQSYIGSGSWEIVNSVKNERVEIAIQDATRGYDKVTTFTLQPTGKNNRNVQITQDYNVKYGFNLFGRYAGLYVSRHVGEDLKLGLLRLSNILAGVPNVDYRAELDGKLAITGLKIVNVPAEDLLVVNAGNIDRQNDTIKKSIKDNQEWIKRVMDANGLEPSAPIRIVTTDFAQYKYAFDVVQPVRKKVGGKPNDAKSKTDGKGKKKPQERAADAHMVSTGGTLKVVIPAGAPVKYVHTKPHHSASASYTGHMAGLDTTRNALRAWAVTSGYDVVDRPYESWKRGVDKAFTQDGSYDLYWAIK</sequence>
<accession>Z9JKP3</accession>
<evidence type="ECO:0000313" key="2">
    <source>
        <dbReference type="EMBL" id="EWS78754.1"/>
    </source>
</evidence>
<name>Z9JKP3_9GAMM</name>
<dbReference type="AlphaFoldDB" id="Z9JKP3"/>
<dbReference type="eggNOG" id="COG3832">
    <property type="taxonomic scope" value="Bacteria"/>
</dbReference>
<evidence type="ECO:0000313" key="4">
    <source>
        <dbReference type="Proteomes" id="UP000020406"/>
    </source>
</evidence>
<dbReference type="Proteomes" id="UP000020406">
    <property type="component" value="Unassembled WGS sequence"/>
</dbReference>
<reference evidence="2 4" key="1">
    <citation type="journal article" date="2014" name="Genome Announc.">
        <title>Draft Genome Sequence of Xylella fastidiosa Pear Leaf Scorch Strain in Taiwan.</title>
        <authorList>
            <person name="Su C.C."/>
            <person name="Deng W.L."/>
            <person name="Jan F.J."/>
            <person name="Chang C.J."/>
            <person name="Huang H."/>
            <person name="Chen J."/>
        </authorList>
    </citation>
    <scope>NUCLEOTIDE SEQUENCE [LARGE SCALE GENOMIC DNA]</scope>
    <source>
        <strain evidence="2 4">PLS229</strain>
    </source>
</reference>
<organism evidence="2 4">
    <name type="scientific">Xylella taiwanensis</name>
    <dbReference type="NCBI Taxonomy" id="1444770"/>
    <lineage>
        <taxon>Bacteria</taxon>
        <taxon>Pseudomonadati</taxon>
        <taxon>Pseudomonadota</taxon>
        <taxon>Gammaproteobacteria</taxon>
        <taxon>Lysobacterales</taxon>
        <taxon>Lysobacteraceae</taxon>
        <taxon>Xylella</taxon>
    </lineage>
</organism>
<dbReference type="OrthoDB" id="5293446at2"/>
<gene>
    <name evidence="2" type="ORF">AF72_04075</name>
    <name evidence="3" type="ORF">LPH55_08485</name>
</gene>
<reference evidence="3" key="2">
    <citation type="submission" date="2021-11" db="EMBL/GenBank/DDBJ databases">
        <title>Genome sequence of Xylella taiwanensis PLS432.</title>
        <authorList>
            <person name="Weng L.-W."/>
            <person name="Su C.-C."/>
            <person name="Tsai C.-W."/>
            <person name="Kuo C.-H."/>
        </authorList>
    </citation>
    <scope>NUCLEOTIDE SEQUENCE</scope>
    <source>
        <strain evidence="3">PLS432</strain>
    </source>
</reference>
<dbReference type="CDD" id="cd07818">
    <property type="entry name" value="SRPBCC_1"/>
    <property type="match status" value="1"/>
</dbReference>
<dbReference type="KEGG" id="xtw:AB672_03665"/>
<feature type="compositionally biased region" description="Basic and acidic residues" evidence="1">
    <location>
        <begin position="281"/>
        <end position="300"/>
    </location>
</feature>
<dbReference type="GeneID" id="68900383"/>
<dbReference type="PATRIC" id="fig|1444770.3.peg.990"/>
<dbReference type="InterPro" id="IPR011256">
    <property type="entry name" value="Reg_factor_effector_dom_sf"/>
</dbReference>
<dbReference type="Proteomes" id="UP001430701">
    <property type="component" value="Unassembled WGS sequence"/>
</dbReference>
<proteinExistence type="predicted"/>
<keyword evidence="5" id="KW-1185">Reference proteome</keyword>
<feature type="region of interest" description="Disordered" evidence="1">
    <location>
        <begin position="275"/>
        <end position="300"/>
    </location>
</feature>
<dbReference type="EMBL" id="JAJPPU010000002">
    <property type="protein sequence ID" value="MCD8473492.1"/>
    <property type="molecule type" value="Genomic_DNA"/>
</dbReference>
<protein>
    <submittedName>
        <fullName evidence="2">Polyketide cyclase</fullName>
    </submittedName>
    <submittedName>
        <fullName evidence="3">SRPBCC family protein</fullName>
    </submittedName>
</protein>
<evidence type="ECO:0000313" key="5">
    <source>
        <dbReference type="Proteomes" id="UP001430701"/>
    </source>
</evidence>
<dbReference type="STRING" id="1444770.AF72_04075"/>